<dbReference type="Pfam" id="PF07883">
    <property type="entry name" value="Cupin_2"/>
    <property type="match status" value="1"/>
</dbReference>
<sequence>MSFEPRITRKSEGLDGAHWNILGQVYTPKQITEECFSWHATFPIETFVPPHIHPTQDEYVLLLDGALDIVIGGKTEHAATGDLICMPRGVAHGLFNNSGRDVRCFFWVTPTGKLVDLFRRIHNMARPDEVVALSPEYEVEFLPPVRADAQL</sequence>
<proteinExistence type="predicted"/>
<dbReference type="PANTHER" id="PTHR43346:SF1">
    <property type="entry name" value="QUERCETIN 2,3-DIOXYGENASE-RELATED"/>
    <property type="match status" value="1"/>
</dbReference>
<evidence type="ECO:0000313" key="2">
    <source>
        <dbReference type="EMBL" id="MFD2740623.1"/>
    </source>
</evidence>
<reference evidence="3" key="1">
    <citation type="journal article" date="2019" name="Int. J. Syst. Evol. Microbiol.">
        <title>The Global Catalogue of Microorganisms (GCM) 10K type strain sequencing project: providing services to taxonomists for standard genome sequencing and annotation.</title>
        <authorList>
            <consortium name="The Broad Institute Genomics Platform"/>
            <consortium name="The Broad Institute Genome Sequencing Center for Infectious Disease"/>
            <person name="Wu L."/>
            <person name="Ma J."/>
        </authorList>
    </citation>
    <scope>NUCLEOTIDE SEQUENCE [LARGE SCALE GENOMIC DNA]</scope>
    <source>
        <strain evidence="3">TISTR 2562</strain>
    </source>
</reference>
<evidence type="ECO:0000259" key="1">
    <source>
        <dbReference type="Pfam" id="PF07883"/>
    </source>
</evidence>
<dbReference type="InterPro" id="IPR013096">
    <property type="entry name" value="Cupin_2"/>
</dbReference>
<dbReference type="InterPro" id="IPR014710">
    <property type="entry name" value="RmlC-like_jellyroll"/>
</dbReference>
<dbReference type="InterPro" id="IPR052538">
    <property type="entry name" value="Flavonoid_dioxygenase-like"/>
</dbReference>
<protein>
    <submittedName>
        <fullName evidence="2">Cupin domain-containing protein</fullName>
    </submittedName>
</protein>
<dbReference type="SUPFAM" id="SSF51182">
    <property type="entry name" value="RmlC-like cupins"/>
    <property type="match status" value="1"/>
</dbReference>
<dbReference type="PANTHER" id="PTHR43346">
    <property type="entry name" value="LIGAND BINDING DOMAIN PROTEIN, PUTATIVE (AFU_ORTHOLOGUE AFUA_6G14370)-RELATED"/>
    <property type="match status" value="1"/>
</dbReference>
<gene>
    <name evidence="2" type="ORF">ACFSUD_13630</name>
</gene>
<comment type="caution">
    <text evidence="2">The sequence shown here is derived from an EMBL/GenBank/DDBJ whole genome shotgun (WGS) entry which is preliminary data.</text>
</comment>
<keyword evidence="3" id="KW-1185">Reference proteome</keyword>
<organism evidence="2 3">
    <name type="scientific">Sulfitobacter aestuarii</name>
    <dbReference type="NCBI Taxonomy" id="2161676"/>
    <lineage>
        <taxon>Bacteria</taxon>
        <taxon>Pseudomonadati</taxon>
        <taxon>Pseudomonadota</taxon>
        <taxon>Alphaproteobacteria</taxon>
        <taxon>Rhodobacterales</taxon>
        <taxon>Roseobacteraceae</taxon>
        <taxon>Sulfitobacter</taxon>
    </lineage>
</organism>
<dbReference type="Gene3D" id="2.60.120.10">
    <property type="entry name" value="Jelly Rolls"/>
    <property type="match status" value="1"/>
</dbReference>
<dbReference type="EMBL" id="JBHUMP010000012">
    <property type="protein sequence ID" value="MFD2740623.1"/>
    <property type="molecule type" value="Genomic_DNA"/>
</dbReference>
<evidence type="ECO:0000313" key="3">
    <source>
        <dbReference type="Proteomes" id="UP001597474"/>
    </source>
</evidence>
<accession>A0ABW5U483</accession>
<dbReference type="RefSeq" id="WP_386375161.1">
    <property type="nucleotide sequence ID" value="NZ_JBHUMP010000012.1"/>
</dbReference>
<dbReference type="Proteomes" id="UP001597474">
    <property type="component" value="Unassembled WGS sequence"/>
</dbReference>
<feature type="domain" description="Cupin type-2" evidence="1">
    <location>
        <begin position="41"/>
        <end position="106"/>
    </location>
</feature>
<dbReference type="InterPro" id="IPR011051">
    <property type="entry name" value="RmlC_Cupin_sf"/>
</dbReference>
<name>A0ABW5U483_9RHOB</name>